<keyword evidence="3" id="KW-1185">Reference proteome</keyword>
<dbReference type="InterPro" id="IPR021833">
    <property type="entry name" value="DUF3425"/>
</dbReference>
<dbReference type="PANTHER" id="PTHR38116">
    <property type="entry name" value="CHROMOSOME 7, WHOLE GENOME SHOTGUN SEQUENCE"/>
    <property type="match status" value="1"/>
</dbReference>
<feature type="compositionally biased region" description="Polar residues" evidence="1">
    <location>
        <begin position="1"/>
        <end position="15"/>
    </location>
</feature>
<feature type="region of interest" description="Disordered" evidence="1">
    <location>
        <begin position="35"/>
        <end position="58"/>
    </location>
</feature>
<name>A0ABR4IHG5_9EURO</name>
<sequence>MALALQTDSPISTPLQWPDLDGSVDVEDEWAGMGDAKERRKRQNRLNQRAFRQRRRAQQKKAAIQEQIEEMIAQGDVTLLPQQSSSTETSPTVTSASNHLVTRWERKACFLGNEIDKLLERFSHEAVESYVLGSPSADHLLTLCKVNVFRAFIGNMIALGMSPGSEWMDEEALSPFSTLLPGYVEDDQLPVSLRPTVLQRTTLHHPWLDFFPFARIRDNLISAGDFDDHPLCEDIMGFWDSAQETCGLVVWGDPTDPHNWEVSEHFLRKWPWVVAGCPELLESTNRWRSQRGEKMIFRYL</sequence>
<dbReference type="EMBL" id="JBFXLS010000026">
    <property type="protein sequence ID" value="KAL2827209.1"/>
    <property type="molecule type" value="Genomic_DNA"/>
</dbReference>
<proteinExistence type="predicted"/>
<evidence type="ECO:0008006" key="4">
    <source>
        <dbReference type="Google" id="ProtNLM"/>
    </source>
</evidence>
<evidence type="ECO:0000313" key="2">
    <source>
        <dbReference type="EMBL" id="KAL2827209.1"/>
    </source>
</evidence>
<dbReference type="Gene3D" id="1.20.5.170">
    <property type="match status" value="1"/>
</dbReference>
<protein>
    <recommendedName>
        <fullName evidence="4">BZIP domain-containing protein</fullName>
    </recommendedName>
</protein>
<reference evidence="2 3" key="1">
    <citation type="submission" date="2024-07" db="EMBL/GenBank/DDBJ databases">
        <title>Section-level genome sequencing and comparative genomics of Aspergillus sections Usti and Cavernicolus.</title>
        <authorList>
            <consortium name="Lawrence Berkeley National Laboratory"/>
            <person name="Nybo J.L."/>
            <person name="Vesth T.C."/>
            <person name="Theobald S."/>
            <person name="Frisvad J.C."/>
            <person name="Larsen T.O."/>
            <person name="Kjaerboelling I."/>
            <person name="Rothschild-Mancinelli K."/>
            <person name="Lyhne E.K."/>
            <person name="Kogle M.E."/>
            <person name="Barry K."/>
            <person name="Clum A."/>
            <person name="Na H."/>
            <person name="Ledsgaard L."/>
            <person name="Lin J."/>
            <person name="Lipzen A."/>
            <person name="Kuo A."/>
            <person name="Riley R."/>
            <person name="Mondo S."/>
            <person name="LaButti K."/>
            <person name="Haridas S."/>
            <person name="Pangalinan J."/>
            <person name="Salamov A.A."/>
            <person name="Simmons B.A."/>
            <person name="Magnuson J.K."/>
            <person name="Chen J."/>
            <person name="Drula E."/>
            <person name="Henrissat B."/>
            <person name="Wiebenga A."/>
            <person name="Lubbers R.J."/>
            <person name="Gomes A.C."/>
            <person name="Makela M.R."/>
            <person name="Stajich J."/>
            <person name="Grigoriev I.V."/>
            <person name="Mortensen U.H."/>
            <person name="De vries R.P."/>
            <person name="Baker S.E."/>
            <person name="Andersen M.R."/>
        </authorList>
    </citation>
    <scope>NUCLEOTIDE SEQUENCE [LARGE SCALE GENOMIC DNA]</scope>
    <source>
        <strain evidence="2 3">CBS 600.67</strain>
    </source>
</reference>
<evidence type="ECO:0000256" key="1">
    <source>
        <dbReference type="SAM" id="MobiDB-lite"/>
    </source>
</evidence>
<feature type="region of interest" description="Disordered" evidence="1">
    <location>
        <begin position="1"/>
        <end position="20"/>
    </location>
</feature>
<organism evidence="2 3">
    <name type="scientific">Aspergillus cavernicola</name>
    <dbReference type="NCBI Taxonomy" id="176166"/>
    <lineage>
        <taxon>Eukaryota</taxon>
        <taxon>Fungi</taxon>
        <taxon>Dikarya</taxon>
        <taxon>Ascomycota</taxon>
        <taxon>Pezizomycotina</taxon>
        <taxon>Eurotiomycetes</taxon>
        <taxon>Eurotiomycetidae</taxon>
        <taxon>Eurotiales</taxon>
        <taxon>Aspergillaceae</taxon>
        <taxon>Aspergillus</taxon>
        <taxon>Aspergillus subgen. Nidulantes</taxon>
    </lineage>
</organism>
<comment type="caution">
    <text evidence="2">The sequence shown here is derived from an EMBL/GenBank/DDBJ whole genome shotgun (WGS) entry which is preliminary data.</text>
</comment>
<evidence type="ECO:0000313" key="3">
    <source>
        <dbReference type="Proteomes" id="UP001610335"/>
    </source>
</evidence>
<dbReference type="PANTHER" id="PTHR38116:SF8">
    <property type="entry name" value="BZIP DOMAIN-CONTAINING PROTEIN"/>
    <property type="match status" value="1"/>
</dbReference>
<dbReference type="Pfam" id="PF11905">
    <property type="entry name" value="DUF3425"/>
    <property type="match status" value="1"/>
</dbReference>
<gene>
    <name evidence="2" type="ORF">BDW59DRAFT_58626</name>
</gene>
<dbReference type="Proteomes" id="UP001610335">
    <property type="component" value="Unassembled WGS sequence"/>
</dbReference>
<accession>A0ABR4IHG5</accession>